<evidence type="ECO:0000259" key="1">
    <source>
        <dbReference type="Pfam" id="PF07045"/>
    </source>
</evidence>
<evidence type="ECO:0000313" key="2">
    <source>
        <dbReference type="EMBL" id="MET4579335.1"/>
    </source>
</evidence>
<dbReference type="InterPro" id="IPR010753">
    <property type="entry name" value="DUF1330"/>
</dbReference>
<accession>A0ABV2QE92</accession>
<dbReference type="PANTHER" id="PTHR41521:SF4">
    <property type="entry name" value="BLR0684 PROTEIN"/>
    <property type="match status" value="1"/>
</dbReference>
<dbReference type="Proteomes" id="UP001549320">
    <property type="component" value="Unassembled WGS sequence"/>
</dbReference>
<name>A0ABV2QE92_9BURK</name>
<proteinExistence type="predicted"/>
<organism evidence="2 3">
    <name type="scientific">Ottowia thiooxydans</name>
    <dbReference type="NCBI Taxonomy" id="219182"/>
    <lineage>
        <taxon>Bacteria</taxon>
        <taxon>Pseudomonadati</taxon>
        <taxon>Pseudomonadota</taxon>
        <taxon>Betaproteobacteria</taxon>
        <taxon>Burkholderiales</taxon>
        <taxon>Comamonadaceae</taxon>
        <taxon>Ottowia</taxon>
    </lineage>
</organism>
<dbReference type="SUPFAM" id="SSF54909">
    <property type="entry name" value="Dimeric alpha+beta barrel"/>
    <property type="match status" value="1"/>
</dbReference>
<dbReference type="InterPro" id="IPR011008">
    <property type="entry name" value="Dimeric_a/b-barrel"/>
</dbReference>
<dbReference type="Gene3D" id="3.30.70.100">
    <property type="match status" value="1"/>
</dbReference>
<protein>
    <submittedName>
        <fullName evidence="2">Uncharacterized protein (DUF1330 family)</fullName>
    </submittedName>
</protein>
<gene>
    <name evidence="2" type="ORF">ABIE13_004463</name>
</gene>
<feature type="domain" description="DUF1330" evidence="1">
    <location>
        <begin position="3"/>
        <end position="96"/>
    </location>
</feature>
<keyword evidence="3" id="KW-1185">Reference proteome</keyword>
<dbReference type="EMBL" id="JBEPSH010000009">
    <property type="protein sequence ID" value="MET4579335.1"/>
    <property type="molecule type" value="Genomic_DNA"/>
</dbReference>
<dbReference type="Pfam" id="PF07045">
    <property type="entry name" value="DUF1330"/>
    <property type="match status" value="1"/>
</dbReference>
<sequence length="96" mass="10628">MSSGYIIAQVEVTNPAQYEEYKRWSTEAIQTHGAEICVRGGAVQPLEGSWTPGRMVVLKFDDFQKAKAFFDSPEYLRARQARAGAAIMNMVAVEGV</sequence>
<reference evidence="2 3" key="1">
    <citation type="submission" date="2024-06" db="EMBL/GenBank/DDBJ databases">
        <title>Sorghum-associated microbial communities from plants grown in Nebraska, USA.</title>
        <authorList>
            <person name="Schachtman D."/>
        </authorList>
    </citation>
    <scope>NUCLEOTIDE SEQUENCE [LARGE SCALE GENOMIC DNA]</scope>
    <source>
        <strain evidence="2 3">2709</strain>
    </source>
</reference>
<evidence type="ECO:0000313" key="3">
    <source>
        <dbReference type="Proteomes" id="UP001549320"/>
    </source>
</evidence>
<dbReference type="RefSeq" id="WP_354447340.1">
    <property type="nucleotide sequence ID" value="NZ_JBEPSH010000009.1"/>
</dbReference>
<dbReference type="PANTHER" id="PTHR41521">
    <property type="match status" value="1"/>
</dbReference>
<comment type="caution">
    <text evidence="2">The sequence shown here is derived from an EMBL/GenBank/DDBJ whole genome shotgun (WGS) entry which is preliminary data.</text>
</comment>